<gene>
    <name evidence="9" type="ORF">SO802_001963</name>
</gene>
<evidence type="ECO:0000256" key="2">
    <source>
        <dbReference type="ARBA" id="ARBA00022448"/>
    </source>
</evidence>
<feature type="transmembrane region" description="Helical" evidence="7">
    <location>
        <begin position="83"/>
        <end position="103"/>
    </location>
</feature>
<feature type="transmembrane region" description="Helical" evidence="7">
    <location>
        <begin position="159"/>
        <end position="177"/>
    </location>
</feature>
<evidence type="ECO:0000256" key="4">
    <source>
        <dbReference type="ARBA" id="ARBA00022970"/>
    </source>
</evidence>
<accession>A0AAW2DXS5</accession>
<comment type="subcellular location">
    <subcellularLocation>
        <location evidence="1">Membrane</location>
        <topology evidence="1">Multi-pass membrane protein</topology>
    </subcellularLocation>
</comment>
<proteinExistence type="predicted"/>
<keyword evidence="6 7" id="KW-0472">Membrane</keyword>
<evidence type="ECO:0000256" key="6">
    <source>
        <dbReference type="ARBA" id="ARBA00023136"/>
    </source>
</evidence>
<evidence type="ECO:0000256" key="3">
    <source>
        <dbReference type="ARBA" id="ARBA00022692"/>
    </source>
</evidence>
<keyword evidence="10" id="KW-1185">Reference proteome</keyword>
<dbReference type="InterPro" id="IPR013057">
    <property type="entry name" value="AA_transpt_TM"/>
</dbReference>
<keyword evidence="5 7" id="KW-1133">Transmembrane helix</keyword>
<evidence type="ECO:0000256" key="7">
    <source>
        <dbReference type="SAM" id="Phobius"/>
    </source>
</evidence>
<dbReference type="Proteomes" id="UP001459277">
    <property type="component" value="Unassembled WGS sequence"/>
</dbReference>
<dbReference type="GO" id="GO:0031090">
    <property type="term" value="C:organelle membrane"/>
    <property type="evidence" value="ECO:0007669"/>
    <property type="project" value="UniProtKB-ARBA"/>
</dbReference>
<evidence type="ECO:0000256" key="1">
    <source>
        <dbReference type="ARBA" id="ARBA00004141"/>
    </source>
</evidence>
<name>A0AAW2DXS5_9ROSI</name>
<dbReference type="PANTHER" id="PTHR22950:SF553">
    <property type="entry name" value="AMINO ACID TRANSPORTER AVT6A-LIKE"/>
    <property type="match status" value="1"/>
</dbReference>
<sequence>MGDAFGRIGKILLQVCVIINNIGVLVVYLIITEDVLLGSTFSGVHHSGVLQEWFGEHWWTGRAFVLIVLTVAIFVPLICFKCIVLFLIVVIGVTIYKLIVASIETPTLFPSVTDLASFCDLFTAVPVVVFAYVCHYNVHTIENELEDSPQMIGVVQTSLALCATVYVMTGLFGFLLFGDSTLSDSLSNFDTDLGVPYSSLFNDVVRISYAGHIVLVFPMPSFH</sequence>
<keyword evidence="4" id="KW-0029">Amino-acid transport</keyword>
<reference evidence="9 10" key="1">
    <citation type="submission" date="2024-01" db="EMBL/GenBank/DDBJ databases">
        <title>A telomere-to-telomere, gap-free genome of sweet tea (Lithocarpus litseifolius).</title>
        <authorList>
            <person name="Zhou J."/>
        </authorList>
    </citation>
    <scope>NUCLEOTIDE SEQUENCE [LARGE SCALE GENOMIC DNA]</scope>
    <source>
        <strain evidence="9">Zhou-2022a</strain>
        <tissue evidence="9">Leaf</tissue>
    </source>
</reference>
<comment type="caution">
    <text evidence="9">The sequence shown here is derived from an EMBL/GenBank/DDBJ whole genome shotgun (WGS) entry which is preliminary data.</text>
</comment>
<feature type="domain" description="Amino acid transporter transmembrane" evidence="8">
    <location>
        <begin position="4"/>
        <end position="220"/>
    </location>
</feature>
<keyword evidence="2" id="KW-0813">Transport</keyword>
<keyword evidence="3 7" id="KW-0812">Transmembrane</keyword>
<evidence type="ECO:0000259" key="8">
    <source>
        <dbReference type="Pfam" id="PF01490"/>
    </source>
</evidence>
<evidence type="ECO:0000313" key="9">
    <source>
        <dbReference type="EMBL" id="KAL0014894.1"/>
    </source>
</evidence>
<dbReference type="PANTHER" id="PTHR22950">
    <property type="entry name" value="AMINO ACID TRANSPORTER"/>
    <property type="match status" value="1"/>
</dbReference>
<evidence type="ECO:0000313" key="10">
    <source>
        <dbReference type="Proteomes" id="UP001459277"/>
    </source>
</evidence>
<feature type="transmembrane region" description="Helical" evidence="7">
    <location>
        <begin position="115"/>
        <end position="138"/>
    </location>
</feature>
<dbReference type="AlphaFoldDB" id="A0AAW2DXS5"/>
<feature type="transmembrane region" description="Helical" evidence="7">
    <location>
        <begin position="59"/>
        <end position="78"/>
    </location>
</feature>
<organism evidence="9 10">
    <name type="scientific">Lithocarpus litseifolius</name>
    <dbReference type="NCBI Taxonomy" id="425828"/>
    <lineage>
        <taxon>Eukaryota</taxon>
        <taxon>Viridiplantae</taxon>
        <taxon>Streptophyta</taxon>
        <taxon>Embryophyta</taxon>
        <taxon>Tracheophyta</taxon>
        <taxon>Spermatophyta</taxon>
        <taxon>Magnoliopsida</taxon>
        <taxon>eudicotyledons</taxon>
        <taxon>Gunneridae</taxon>
        <taxon>Pentapetalae</taxon>
        <taxon>rosids</taxon>
        <taxon>fabids</taxon>
        <taxon>Fagales</taxon>
        <taxon>Fagaceae</taxon>
        <taxon>Lithocarpus</taxon>
    </lineage>
</organism>
<protein>
    <recommendedName>
        <fullName evidence="8">Amino acid transporter transmembrane domain-containing protein</fullName>
    </recommendedName>
</protein>
<evidence type="ECO:0000256" key="5">
    <source>
        <dbReference type="ARBA" id="ARBA00022989"/>
    </source>
</evidence>
<feature type="transmembrane region" description="Helical" evidence="7">
    <location>
        <begin position="12"/>
        <end position="31"/>
    </location>
</feature>
<dbReference type="EMBL" id="JAZDWU010000001">
    <property type="protein sequence ID" value="KAL0014894.1"/>
    <property type="molecule type" value="Genomic_DNA"/>
</dbReference>
<dbReference type="GO" id="GO:0015179">
    <property type="term" value="F:L-amino acid transmembrane transporter activity"/>
    <property type="evidence" value="ECO:0007669"/>
    <property type="project" value="TreeGrafter"/>
</dbReference>
<dbReference type="Pfam" id="PF01490">
    <property type="entry name" value="Aa_trans"/>
    <property type="match status" value="1"/>
</dbReference>